<proteinExistence type="predicted"/>
<dbReference type="GO" id="GO:0015628">
    <property type="term" value="P:protein secretion by the type II secretion system"/>
    <property type="evidence" value="ECO:0007669"/>
    <property type="project" value="InterPro"/>
</dbReference>
<feature type="transmembrane region" description="Helical" evidence="2">
    <location>
        <begin position="12"/>
        <end position="33"/>
    </location>
</feature>
<dbReference type="EMBL" id="CP028324">
    <property type="protein sequence ID" value="AVR96624.1"/>
    <property type="molecule type" value="Genomic_DNA"/>
</dbReference>
<dbReference type="KEGG" id="masz:C9I28_13675"/>
<keyword evidence="2" id="KW-0472">Membrane</keyword>
<dbReference type="InterPro" id="IPR045584">
    <property type="entry name" value="Pilin-like"/>
</dbReference>
<organism evidence="3 4">
    <name type="scientific">Pseudoduganella armeniaca</name>
    <dbReference type="NCBI Taxonomy" id="2072590"/>
    <lineage>
        <taxon>Bacteria</taxon>
        <taxon>Pseudomonadati</taxon>
        <taxon>Pseudomonadota</taxon>
        <taxon>Betaproteobacteria</taxon>
        <taxon>Burkholderiales</taxon>
        <taxon>Oxalobacteraceae</taxon>
        <taxon>Telluria group</taxon>
        <taxon>Pseudoduganella</taxon>
    </lineage>
</organism>
<dbReference type="NCBIfam" id="TIGR02532">
    <property type="entry name" value="IV_pilin_GFxxxE"/>
    <property type="match status" value="1"/>
</dbReference>
<dbReference type="InterPro" id="IPR012902">
    <property type="entry name" value="N_methyl_site"/>
</dbReference>
<dbReference type="AlphaFoldDB" id="A0A2R4CAG8"/>
<dbReference type="GO" id="GO:0015627">
    <property type="term" value="C:type II protein secretion system complex"/>
    <property type="evidence" value="ECO:0007669"/>
    <property type="project" value="InterPro"/>
</dbReference>
<evidence type="ECO:0000256" key="1">
    <source>
        <dbReference type="ARBA" id="ARBA00022481"/>
    </source>
</evidence>
<dbReference type="PROSITE" id="PS00409">
    <property type="entry name" value="PROKAR_NTER_METHYL"/>
    <property type="match status" value="1"/>
</dbReference>
<dbReference type="RefSeq" id="WP_107141973.1">
    <property type="nucleotide sequence ID" value="NZ_CP028324.1"/>
</dbReference>
<dbReference type="SUPFAM" id="SSF54523">
    <property type="entry name" value="Pili subunits"/>
    <property type="match status" value="1"/>
</dbReference>
<dbReference type="PRINTS" id="PR00813">
    <property type="entry name" value="BCTERIALGSPG"/>
</dbReference>
<sequence>MSSFSRIGGYSLIEMLVVISVLAILATAAMPLVELTAKRNKERELKLALSEIRQAIDAYKSAYDKGLIDRSATVSGYPPNLNVLVSGARSNQAADGQLAFLLRRMPRDPFARPGIAAEQTWGLRSYASPPERPQPGADVYDVHSTSTEVGMNGVPYSQW</sequence>
<keyword evidence="2" id="KW-0812">Transmembrane</keyword>
<dbReference type="Pfam" id="PF07963">
    <property type="entry name" value="N_methyl"/>
    <property type="match status" value="1"/>
</dbReference>
<keyword evidence="1" id="KW-0488">Methylation</keyword>
<keyword evidence="4" id="KW-1185">Reference proteome</keyword>
<dbReference type="InterPro" id="IPR000983">
    <property type="entry name" value="Bac_GSPG_pilin"/>
</dbReference>
<evidence type="ECO:0000256" key="2">
    <source>
        <dbReference type="SAM" id="Phobius"/>
    </source>
</evidence>
<dbReference type="Gene3D" id="3.30.700.10">
    <property type="entry name" value="Glycoprotein, Type 4 Pilin"/>
    <property type="match status" value="1"/>
</dbReference>
<name>A0A2R4CAG8_9BURK</name>
<protein>
    <submittedName>
        <fullName evidence="3">General secretion pathway protein GspG</fullName>
    </submittedName>
</protein>
<reference evidence="3 4" key="1">
    <citation type="submission" date="2018-03" db="EMBL/GenBank/DDBJ databases">
        <title>Massilia armeniaca sp. nov., isolated from desert soil.</title>
        <authorList>
            <person name="Huang H."/>
            <person name="Ren M."/>
        </authorList>
    </citation>
    <scope>NUCLEOTIDE SEQUENCE [LARGE SCALE GENOMIC DNA]</scope>
    <source>
        <strain evidence="3 4">ZMN-3</strain>
    </source>
</reference>
<keyword evidence="2" id="KW-1133">Transmembrane helix</keyword>
<gene>
    <name evidence="3" type="ORF">C9I28_13675</name>
</gene>
<dbReference type="Proteomes" id="UP000240505">
    <property type="component" value="Chromosome"/>
</dbReference>
<dbReference type="OrthoDB" id="9790526at2"/>
<evidence type="ECO:0000313" key="4">
    <source>
        <dbReference type="Proteomes" id="UP000240505"/>
    </source>
</evidence>
<accession>A0A2R4CAG8</accession>
<evidence type="ECO:0000313" key="3">
    <source>
        <dbReference type="EMBL" id="AVR96624.1"/>
    </source>
</evidence>